<dbReference type="PANTHER" id="PTHR32060:SF30">
    <property type="entry name" value="CARBOXY-TERMINAL PROCESSING PROTEASE CTPA"/>
    <property type="match status" value="1"/>
</dbReference>
<dbReference type="Gene3D" id="3.30.750.44">
    <property type="match status" value="1"/>
</dbReference>
<evidence type="ECO:0000313" key="2">
    <source>
        <dbReference type="EMBL" id="MEN3748360.1"/>
    </source>
</evidence>
<reference evidence="2 3" key="1">
    <citation type="submission" date="2024-05" db="EMBL/GenBank/DDBJ databases">
        <title>Sphingomonas sp. HF-S3 16S ribosomal RNA gene Genome sequencing and assembly.</title>
        <authorList>
            <person name="Lee H."/>
        </authorList>
    </citation>
    <scope>NUCLEOTIDE SEQUENCE [LARGE SCALE GENOMIC DNA]</scope>
    <source>
        <strain evidence="2 3">HF-S3</strain>
    </source>
</reference>
<protein>
    <submittedName>
        <fullName evidence="2">S41 family peptidase</fullName>
    </submittedName>
</protein>
<dbReference type="InterPro" id="IPR041489">
    <property type="entry name" value="PDZ_6"/>
</dbReference>
<sequence length="377" mass="39746">MAALAGAAIDTIRGKAELDDESWSRCVGKSSSPGPNEVAKAMRCAGFDQAGPEADTVVDAAIEAMVAKLDTHSRWVTFTAPAKLLGQPAAWASAGLILRDRDRRYVVLATGSTSAAGRAGIRKGDELIAIDGTVTAELSFDDVVQKLRGPDGSMVTLTIRRLDGSIAEFPLHRTIVRQSDMELQTERRGSVLIIRLSGLSFGATQGVSSALSQNGDVSALILDLQDNQGGLLGETVALADLFLDEGPIVTSKGREKRDVETYRAAKKQLAQGIPILVLVNERTAAGAEILAAALQDNRRATVFGRTTQGAGSVQTIIPVGPQRALRLTTSYEYRADGRKLSEAPVIPDCPSNLDASTLLDRLAVISTTAPGSCLAPD</sequence>
<evidence type="ECO:0000259" key="1">
    <source>
        <dbReference type="PROSITE" id="PS50106"/>
    </source>
</evidence>
<evidence type="ECO:0000313" key="3">
    <source>
        <dbReference type="Proteomes" id="UP001427805"/>
    </source>
</evidence>
<dbReference type="EMBL" id="JBDIZK010000008">
    <property type="protein sequence ID" value="MEN3748360.1"/>
    <property type="molecule type" value="Genomic_DNA"/>
</dbReference>
<dbReference type="SUPFAM" id="SSF50156">
    <property type="entry name" value="PDZ domain-like"/>
    <property type="match status" value="1"/>
</dbReference>
<feature type="domain" description="PDZ" evidence="1">
    <location>
        <begin position="95"/>
        <end position="162"/>
    </location>
</feature>
<dbReference type="InterPro" id="IPR001478">
    <property type="entry name" value="PDZ"/>
</dbReference>
<dbReference type="InterPro" id="IPR005151">
    <property type="entry name" value="Tail-specific_protease"/>
</dbReference>
<organism evidence="2 3">
    <name type="scientific">Sphingomonas rustica</name>
    <dbReference type="NCBI Taxonomy" id="3103142"/>
    <lineage>
        <taxon>Bacteria</taxon>
        <taxon>Pseudomonadati</taxon>
        <taxon>Pseudomonadota</taxon>
        <taxon>Alphaproteobacteria</taxon>
        <taxon>Sphingomonadales</taxon>
        <taxon>Sphingomonadaceae</taxon>
        <taxon>Sphingomonas</taxon>
    </lineage>
</organism>
<dbReference type="SMART" id="SM00245">
    <property type="entry name" value="TSPc"/>
    <property type="match status" value="1"/>
</dbReference>
<dbReference type="PANTHER" id="PTHR32060">
    <property type="entry name" value="TAIL-SPECIFIC PROTEASE"/>
    <property type="match status" value="1"/>
</dbReference>
<dbReference type="Pfam" id="PF17820">
    <property type="entry name" value="PDZ_6"/>
    <property type="match status" value="1"/>
</dbReference>
<dbReference type="SUPFAM" id="SSF52096">
    <property type="entry name" value="ClpP/crotonase"/>
    <property type="match status" value="1"/>
</dbReference>
<accession>A0ABV0BE54</accession>
<keyword evidence="3" id="KW-1185">Reference proteome</keyword>
<dbReference type="InterPro" id="IPR029045">
    <property type="entry name" value="ClpP/crotonase-like_dom_sf"/>
</dbReference>
<dbReference type="InterPro" id="IPR036034">
    <property type="entry name" value="PDZ_sf"/>
</dbReference>
<comment type="caution">
    <text evidence="2">The sequence shown here is derived from an EMBL/GenBank/DDBJ whole genome shotgun (WGS) entry which is preliminary data.</text>
</comment>
<dbReference type="Gene3D" id="3.90.226.10">
    <property type="entry name" value="2-enoyl-CoA Hydratase, Chain A, domain 1"/>
    <property type="match status" value="1"/>
</dbReference>
<proteinExistence type="predicted"/>
<dbReference type="PROSITE" id="PS50106">
    <property type="entry name" value="PDZ"/>
    <property type="match status" value="1"/>
</dbReference>
<dbReference type="Proteomes" id="UP001427805">
    <property type="component" value="Unassembled WGS sequence"/>
</dbReference>
<dbReference type="Gene3D" id="2.30.42.10">
    <property type="match status" value="1"/>
</dbReference>
<dbReference type="SMART" id="SM00228">
    <property type="entry name" value="PDZ"/>
    <property type="match status" value="1"/>
</dbReference>
<gene>
    <name evidence="2" type="ORF">TPR58_14390</name>
</gene>
<name>A0ABV0BE54_9SPHN</name>
<dbReference type="Pfam" id="PF03572">
    <property type="entry name" value="Peptidase_S41"/>
    <property type="match status" value="1"/>
</dbReference>